<name>A0ABP8QRC5_9ACTN</name>
<evidence type="ECO:0000313" key="6">
    <source>
        <dbReference type="EMBL" id="GAA4509383.1"/>
    </source>
</evidence>
<evidence type="ECO:0000256" key="1">
    <source>
        <dbReference type="ARBA" id="ARBA00006442"/>
    </source>
</evidence>
<dbReference type="RefSeq" id="WP_345471297.1">
    <property type="nucleotide sequence ID" value="NZ_BAABHF010000043.1"/>
</dbReference>
<dbReference type="InterPro" id="IPR023753">
    <property type="entry name" value="FAD/NAD-binding_dom"/>
</dbReference>
<dbReference type="Proteomes" id="UP001500503">
    <property type="component" value="Unassembled WGS sequence"/>
</dbReference>
<dbReference type="PRINTS" id="PR00411">
    <property type="entry name" value="PNDRDTASEI"/>
</dbReference>
<dbReference type="PANTHER" id="PTHR43735">
    <property type="entry name" value="APOPTOSIS-INDUCING FACTOR 1"/>
    <property type="match status" value="1"/>
</dbReference>
<dbReference type="EMBL" id="BAABHF010000043">
    <property type="protein sequence ID" value="GAA4509383.1"/>
    <property type="molecule type" value="Genomic_DNA"/>
</dbReference>
<comment type="similarity">
    <text evidence="1">Belongs to the FAD-dependent oxidoreductase family.</text>
</comment>
<sequence>MGRTVVVVGGGYGGAALAKALDREADVVLVEPKDAFLHAAGSLRALVRPDWAGNIFFPYARLLRRGTVVRERAVSADPGGVTLASGRRVDADYLVLASGSSYPYPAKMDTDGSGDALEGLRATHKELAGAARVLITGAGPVGLELSGEIKAVWPDKHVTLLDPAGELMPGFSPEMRKALRHQLDALGVELRLNTSLPEPPPAEPGTLAPFTAATTDGGAISADIWFRCHGVRPNSDYLDGDLTTTRTARGHVRVTGTLNVEGHDHVYAIGDLTDLNEAKMAGHAMRHAEVVAQNILAQVRGEPPTAIYHPSDISTIILPLGPNGGVGQIPSPEGPTVLPASAVSERKGADLYTGRFARLFGTT</sequence>
<evidence type="ECO:0000256" key="2">
    <source>
        <dbReference type="ARBA" id="ARBA00022630"/>
    </source>
</evidence>
<protein>
    <submittedName>
        <fullName evidence="6">FAD-dependent oxidoreductase</fullName>
    </submittedName>
</protein>
<organism evidence="6 7">
    <name type="scientific">Actinoallomurus oryzae</name>
    <dbReference type="NCBI Taxonomy" id="502180"/>
    <lineage>
        <taxon>Bacteria</taxon>
        <taxon>Bacillati</taxon>
        <taxon>Actinomycetota</taxon>
        <taxon>Actinomycetes</taxon>
        <taxon>Streptosporangiales</taxon>
        <taxon>Thermomonosporaceae</taxon>
        <taxon>Actinoallomurus</taxon>
    </lineage>
</organism>
<evidence type="ECO:0000256" key="3">
    <source>
        <dbReference type="ARBA" id="ARBA00022827"/>
    </source>
</evidence>
<dbReference type="PANTHER" id="PTHR43735:SF3">
    <property type="entry name" value="FERROPTOSIS SUPPRESSOR PROTEIN 1"/>
    <property type="match status" value="1"/>
</dbReference>
<evidence type="ECO:0000256" key="4">
    <source>
        <dbReference type="ARBA" id="ARBA00023002"/>
    </source>
</evidence>
<dbReference type="InterPro" id="IPR036188">
    <property type="entry name" value="FAD/NAD-bd_sf"/>
</dbReference>
<keyword evidence="3" id="KW-0274">FAD</keyword>
<feature type="domain" description="FAD/NAD(P)-binding" evidence="5">
    <location>
        <begin position="4"/>
        <end position="286"/>
    </location>
</feature>
<keyword evidence="2" id="KW-0285">Flavoprotein</keyword>
<dbReference type="Pfam" id="PF07992">
    <property type="entry name" value="Pyr_redox_2"/>
    <property type="match status" value="1"/>
</dbReference>
<keyword evidence="4" id="KW-0560">Oxidoreductase</keyword>
<comment type="caution">
    <text evidence="6">The sequence shown here is derived from an EMBL/GenBank/DDBJ whole genome shotgun (WGS) entry which is preliminary data.</text>
</comment>
<gene>
    <name evidence="6" type="ORF">GCM10023191_070530</name>
</gene>
<accession>A0ABP8QRC5</accession>
<dbReference type="PRINTS" id="PR00368">
    <property type="entry name" value="FADPNR"/>
</dbReference>
<proteinExistence type="inferred from homology"/>
<dbReference type="Gene3D" id="3.50.50.100">
    <property type="match status" value="1"/>
</dbReference>
<evidence type="ECO:0000259" key="5">
    <source>
        <dbReference type="Pfam" id="PF07992"/>
    </source>
</evidence>
<dbReference type="SUPFAM" id="SSF51905">
    <property type="entry name" value="FAD/NAD(P)-binding domain"/>
    <property type="match status" value="1"/>
</dbReference>
<reference evidence="7" key="1">
    <citation type="journal article" date="2019" name="Int. J. Syst. Evol. Microbiol.">
        <title>The Global Catalogue of Microorganisms (GCM) 10K type strain sequencing project: providing services to taxonomists for standard genome sequencing and annotation.</title>
        <authorList>
            <consortium name="The Broad Institute Genomics Platform"/>
            <consortium name="The Broad Institute Genome Sequencing Center for Infectious Disease"/>
            <person name="Wu L."/>
            <person name="Ma J."/>
        </authorList>
    </citation>
    <scope>NUCLEOTIDE SEQUENCE [LARGE SCALE GENOMIC DNA]</scope>
    <source>
        <strain evidence="7">JCM 17933</strain>
    </source>
</reference>
<keyword evidence="7" id="KW-1185">Reference proteome</keyword>
<evidence type="ECO:0000313" key="7">
    <source>
        <dbReference type="Proteomes" id="UP001500503"/>
    </source>
</evidence>